<dbReference type="EMBL" id="BAABLX010000009">
    <property type="protein sequence ID" value="GAA4938960.1"/>
    <property type="molecule type" value="Genomic_DNA"/>
</dbReference>
<evidence type="ECO:0000256" key="4">
    <source>
        <dbReference type="SAM" id="MobiDB-lite"/>
    </source>
</evidence>
<dbReference type="RefSeq" id="WP_345419900.1">
    <property type="nucleotide sequence ID" value="NZ_AP031496.1"/>
</dbReference>
<dbReference type="NCBIfam" id="NF033788">
    <property type="entry name" value="HTH_metalloreg"/>
    <property type="match status" value="1"/>
</dbReference>
<dbReference type="SMART" id="SM00418">
    <property type="entry name" value="HTH_ARSR"/>
    <property type="match status" value="1"/>
</dbReference>
<dbReference type="InterPro" id="IPR036388">
    <property type="entry name" value="WH-like_DNA-bd_sf"/>
</dbReference>
<keyword evidence="3" id="KW-0804">Transcription</keyword>
<dbReference type="InterPro" id="IPR011991">
    <property type="entry name" value="ArsR-like_HTH"/>
</dbReference>
<dbReference type="PRINTS" id="PR00778">
    <property type="entry name" value="HTHARSR"/>
</dbReference>
<evidence type="ECO:0000256" key="1">
    <source>
        <dbReference type="ARBA" id="ARBA00023015"/>
    </source>
</evidence>
<dbReference type="AlphaFoldDB" id="A0AAV3U177"/>
<dbReference type="GO" id="GO:0003700">
    <property type="term" value="F:DNA-binding transcription factor activity"/>
    <property type="evidence" value="ECO:0007669"/>
    <property type="project" value="InterPro"/>
</dbReference>
<dbReference type="SUPFAM" id="SSF46785">
    <property type="entry name" value="Winged helix' DNA-binding domain"/>
    <property type="match status" value="1"/>
</dbReference>
<dbReference type="Gene3D" id="1.10.10.10">
    <property type="entry name" value="Winged helix-like DNA-binding domain superfamily/Winged helix DNA-binding domain"/>
    <property type="match status" value="1"/>
</dbReference>
<protein>
    <submittedName>
        <fullName evidence="6">Metalloregulator ArsR/SmtB family transcription factor</fullName>
    </submittedName>
</protein>
<dbReference type="CDD" id="cd00090">
    <property type="entry name" value="HTH_ARSR"/>
    <property type="match status" value="1"/>
</dbReference>
<organism evidence="6 7">
    <name type="scientific">Halioxenophilus aromaticivorans</name>
    <dbReference type="NCBI Taxonomy" id="1306992"/>
    <lineage>
        <taxon>Bacteria</taxon>
        <taxon>Pseudomonadati</taxon>
        <taxon>Pseudomonadota</taxon>
        <taxon>Gammaproteobacteria</taxon>
        <taxon>Alteromonadales</taxon>
        <taxon>Alteromonadaceae</taxon>
        <taxon>Halioxenophilus</taxon>
    </lineage>
</organism>
<dbReference type="PROSITE" id="PS50987">
    <property type="entry name" value="HTH_ARSR_2"/>
    <property type="match status" value="1"/>
</dbReference>
<feature type="region of interest" description="Disordered" evidence="4">
    <location>
        <begin position="104"/>
        <end position="125"/>
    </location>
</feature>
<dbReference type="Proteomes" id="UP001409585">
    <property type="component" value="Unassembled WGS sequence"/>
</dbReference>
<keyword evidence="7" id="KW-1185">Reference proteome</keyword>
<evidence type="ECO:0000259" key="5">
    <source>
        <dbReference type="PROSITE" id="PS50987"/>
    </source>
</evidence>
<dbReference type="InterPro" id="IPR036390">
    <property type="entry name" value="WH_DNA-bd_sf"/>
</dbReference>
<proteinExistence type="predicted"/>
<dbReference type="GO" id="GO:0003677">
    <property type="term" value="F:DNA binding"/>
    <property type="evidence" value="ECO:0007669"/>
    <property type="project" value="UniProtKB-KW"/>
</dbReference>
<dbReference type="InterPro" id="IPR051081">
    <property type="entry name" value="HTH_MetalResp_TranReg"/>
</dbReference>
<name>A0AAV3U177_9ALTE</name>
<comment type="caution">
    <text evidence="6">The sequence shown here is derived from an EMBL/GenBank/DDBJ whole genome shotgun (WGS) entry which is preliminary data.</text>
</comment>
<dbReference type="PANTHER" id="PTHR33154:SF28">
    <property type="entry name" value="HTH-TYPE TRANSCRIPTIONAL REGULATOR YGAV-RELATED"/>
    <property type="match status" value="1"/>
</dbReference>
<evidence type="ECO:0000313" key="7">
    <source>
        <dbReference type="Proteomes" id="UP001409585"/>
    </source>
</evidence>
<sequence length="125" mass="13963">MMPELESIDSNAPQVEKLLKLLAHRGRLMVLCNLMEGERSAGDLESVAKLSQSALSQHLAKLREEKIVATRRDAQRIYYRLADQRTRTILSCLTQTFANELGAQQPPVDQLSESPAAPHMSKYSA</sequence>
<dbReference type="InterPro" id="IPR001845">
    <property type="entry name" value="HTH_ArsR_DNA-bd_dom"/>
</dbReference>
<evidence type="ECO:0000256" key="3">
    <source>
        <dbReference type="ARBA" id="ARBA00023163"/>
    </source>
</evidence>
<evidence type="ECO:0000313" key="6">
    <source>
        <dbReference type="EMBL" id="GAA4938960.1"/>
    </source>
</evidence>
<accession>A0AAV3U177</accession>
<dbReference type="Pfam" id="PF01022">
    <property type="entry name" value="HTH_5"/>
    <property type="match status" value="1"/>
</dbReference>
<feature type="domain" description="HTH arsR-type" evidence="5">
    <location>
        <begin position="8"/>
        <end position="101"/>
    </location>
</feature>
<reference evidence="7" key="1">
    <citation type="journal article" date="2019" name="Int. J. Syst. Evol. Microbiol.">
        <title>The Global Catalogue of Microorganisms (GCM) 10K type strain sequencing project: providing services to taxonomists for standard genome sequencing and annotation.</title>
        <authorList>
            <consortium name="The Broad Institute Genomics Platform"/>
            <consortium name="The Broad Institute Genome Sequencing Center for Infectious Disease"/>
            <person name="Wu L."/>
            <person name="Ma J."/>
        </authorList>
    </citation>
    <scope>NUCLEOTIDE SEQUENCE [LARGE SCALE GENOMIC DNA]</scope>
    <source>
        <strain evidence="7">JCM 19134</strain>
    </source>
</reference>
<dbReference type="PANTHER" id="PTHR33154">
    <property type="entry name" value="TRANSCRIPTIONAL REGULATOR, ARSR FAMILY"/>
    <property type="match status" value="1"/>
</dbReference>
<evidence type="ECO:0000256" key="2">
    <source>
        <dbReference type="ARBA" id="ARBA00023125"/>
    </source>
</evidence>
<keyword evidence="2" id="KW-0238">DNA-binding</keyword>
<gene>
    <name evidence="6" type="ORF">GCM10025791_16360</name>
</gene>
<keyword evidence="1" id="KW-0805">Transcription regulation</keyword>